<keyword evidence="2" id="KW-0808">Transferase</keyword>
<comment type="similarity">
    <text evidence="1 2">Belongs to the fructosamine kinase family.</text>
</comment>
<accession>A0ABS1HMR0</accession>
<evidence type="ECO:0000256" key="2">
    <source>
        <dbReference type="PIRNR" id="PIRNR006221"/>
    </source>
</evidence>
<proteinExistence type="inferred from homology"/>
<reference evidence="3 4" key="1">
    <citation type="submission" date="2021-01" db="EMBL/GenBank/DDBJ databases">
        <title>Carboxyliciviraga sp.nov., isolated from coastal sediments.</title>
        <authorList>
            <person name="Lu D."/>
            <person name="Zhang T."/>
        </authorList>
    </citation>
    <scope>NUCLEOTIDE SEQUENCE [LARGE SCALE GENOMIC DNA]</scope>
    <source>
        <strain evidence="3 4">N1Y132</strain>
    </source>
</reference>
<dbReference type="Proteomes" id="UP000605676">
    <property type="component" value="Unassembled WGS sequence"/>
</dbReference>
<dbReference type="PANTHER" id="PTHR12149:SF8">
    <property type="entry name" value="PROTEIN-RIBULOSAMINE 3-KINASE"/>
    <property type="match status" value="1"/>
</dbReference>
<dbReference type="InterPro" id="IPR016477">
    <property type="entry name" value="Fructo-/Ketosamine-3-kinase"/>
</dbReference>
<dbReference type="RefSeq" id="WP_200466173.1">
    <property type="nucleotide sequence ID" value="NZ_JAENRR010000047.1"/>
</dbReference>
<dbReference type="InterPro" id="IPR011009">
    <property type="entry name" value="Kinase-like_dom_sf"/>
</dbReference>
<organism evidence="3 4">
    <name type="scientific">Carboxylicivirga marina</name>
    <dbReference type="NCBI Taxonomy" id="2800988"/>
    <lineage>
        <taxon>Bacteria</taxon>
        <taxon>Pseudomonadati</taxon>
        <taxon>Bacteroidota</taxon>
        <taxon>Bacteroidia</taxon>
        <taxon>Marinilabiliales</taxon>
        <taxon>Marinilabiliaceae</taxon>
        <taxon>Carboxylicivirga</taxon>
    </lineage>
</organism>
<dbReference type="SUPFAM" id="SSF56112">
    <property type="entry name" value="Protein kinase-like (PK-like)"/>
    <property type="match status" value="1"/>
</dbReference>
<evidence type="ECO:0000313" key="4">
    <source>
        <dbReference type="Proteomes" id="UP000605676"/>
    </source>
</evidence>
<dbReference type="GO" id="GO:0016301">
    <property type="term" value="F:kinase activity"/>
    <property type="evidence" value="ECO:0007669"/>
    <property type="project" value="UniProtKB-KW"/>
</dbReference>
<protein>
    <submittedName>
        <fullName evidence="3">Fructosamine kinase family protein</fullName>
    </submittedName>
</protein>
<keyword evidence="2 3" id="KW-0418">Kinase</keyword>
<evidence type="ECO:0000313" key="3">
    <source>
        <dbReference type="EMBL" id="MBK3518952.1"/>
    </source>
</evidence>
<sequence length="282" mass="32383">MNNQIIKEIEESLQCTVTKQKTIGGGCIAQTSEITTDDNRSYFLKQGFKGPMFKKEANGLIEIKKAKAIEVPEVVLVSDNYLLLEHIMSGHRHTHFFQSFGEAFANLHRHTNTSFGFYEDNFIGSTPQINTLSDNWIDFYFAHRLLYQYKLAENNGYTDKEFQKAFALIEKGIHKILNGSEELPCLLHGDLWGGNYLANKRGDAVLIDPAVYYGHREADLAMTKLFGGFHTDFYNSYINSYPLQEGYEDRENIYLLYHVLNHLNLFGSSYKSHAVQLMNSYK</sequence>
<dbReference type="Pfam" id="PF03881">
    <property type="entry name" value="Fructosamin_kin"/>
    <property type="match status" value="1"/>
</dbReference>
<gene>
    <name evidence="3" type="ORF">JIV24_16515</name>
</gene>
<dbReference type="PIRSF" id="PIRSF006221">
    <property type="entry name" value="Ketosamine-3-kinase"/>
    <property type="match status" value="1"/>
</dbReference>
<dbReference type="EMBL" id="JAENRR010000047">
    <property type="protein sequence ID" value="MBK3518952.1"/>
    <property type="molecule type" value="Genomic_DNA"/>
</dbReference>
<keyword evidence="4" id="KW-1185">Reference proteome</keyword>
<dbReference type="PANTHER" id="PTHR12149">
    <property type="entry name" value="FRUCTOSAMINE 3 KINASE-RELATED PROTEIN"/>
    <property type="match status" value="1"/>
</dbReference>
<comment type="caution">
    <text evidence="3">The sequence shown here is derived from an EMBL/GenBank/DDBJ whole genome shotgun (WGS) entry which is preliminary data.</text>
</comment>
<evidence type="ECO:0000256" key="1">
    <source>
        <dbReference type="ARBA" id="ARBA00009460"/>
    </source>
</evidence>
<dbReference type="Gene3D" id="3.30.200.20">
    <property type="entry name" value="Phosphorylase Kinase, domain 1"/>
    <property type="match status" value="1"/>
</dbReference>
<dbReference type="Gene3D" id="3.90.1200.10">
    <property type="match status" value="1"/>
</dbReference>
<name>A0ABS1HMR0_9BACT</name>